<dbReference type="Gene3D" id="3.30.70.100">
    <property type="match status" value="1"/>
</dbReference>
<name>U5ML09_CLOSA</name>
<evidence type="ECO:0000313" key="2">
    <source>
        <dbReference type="EMBL" id="AGX41218.1"/>
    </source>
</evidence>
<dbReference type="GO" id="GO:0046872">
    <property type="term" value="F:metal ion binding"/>
    <property type="evidence" value="ECO:0007669"/>
    <property type="project" value="InterPro"/>
</dbReference>
<organism evidence="2 3">
    <name type="scientific">Clostridium saccharobutylicum DSM 13864</name>
    <dbReference type="NCBI Taxonomy" id="1345695"/>
    <lineage>
        <taxon>Bacteria</taxon>
        <taxon>Bacillati</taxon>
        <taxon>Bacillota</taxon>
        <taxon>Clostridia</taxon>
        <taxon>Eubacteriales</taxon>
        <taxon>Clostridiaceae</taxon>
        <taxon>Clostridium</taxon>
    </lineage>
</organism>
<dbReference type="SUPFAM" id="SSF55008">
    <property type="entry name" value="HMA, heavy metal-associated domain"/>
    <property type="match status" value="1"/>
</dbReference>
<dbReference type="AlphaFoldDB" id="U5ML09"/>
<dbReference type="CDD" id="cd00371">
    <property type="entry name" value="HMA"/>
    <property type="match status" value="1"/>
</dbReference>
<dbReference type="PATRIC" id="fig|1345695.3.peg.141"/>
<dbReference type="InterPro" id="IPR036163">
    <property type="entry name" value="HMA_dom_sf"/>
</dbReference>
<proteinExistence type="predicted"/>
<evidence type="ECO:0000313" key="3">
    <source>
        <dbReference type="Proteomes" id="UP000017118"/>
    </source>
</evidence>
<sequence>MESQQDVKIIQKCVVKNSGIIAIQTSLSKKEITIIYNNFLDIKKIVENIEDLGYIVI</sequence>
<dbReference type="KEGG" id="csb:CLSA_c01650"/>
<gene>
    <name evidence="2" type="ORF">CLSA_c01650</name>
</gene>
<dbReference type="EMBL" id="CP006721">
    <property type="protein sequence ID" value="AGX41218.1"/>
    <property type="molecule type" value="Genomic_DNA"/>
</dbReference>
<evidence type="ECO:0000259" key="1">
    <source>
        <dbReference type="PROSITE" id="PS50846"/>
    </source>
</evidence>
<dbReference type="HOGENOM" id="CLU_134973_12_0_9"/>
<dbReference type="InterPro" id="IPR006121">
    <property type="entry name" value="HMA_dom"/>
</dbReference>
<accession>U5ML09</accession>
<dbReference type="PROSITE" id="PS50846">
    <property type="entry name" value="HMA_2"/>
    <property type="match status" value="1"/>
</dbReference>
<dbReference type="Proteomes" id="UP000017118">
    <property type="component" value="Chromosome"/>
</dbReference>
<protein>
    <recommendedName>
        <fullName evidence="1">HMA domain-containing protein</fullName>
    </recommendedName>
</protein>
<keyword evidence="3" id="KW-1185">Reference proteome</keyword>
<reference evidence="2 3" key="1">
    <citation type="journal article" date="2013" name="Genome Announc.">
        <title>Complete Genome Sequence of the Solvent Producer Clostridium saccharobutylicum NCP262 (DSM 13864).</title>
        <authorList>
            <person name="Poehlein A."/>
            <person name="Hartwich K."/>
            <person name="Krabben P."/>
            <person name="Ehrenreich A."/>
            <person name="Liebl W."/>
            <person name="Durre P."/>
            <person name="Gottschalk G."/>
            <person name="Daniel R."/>
        </authorList>
    </citation>
    <scope>NUCLEOTIDE SEQUENCE [LARGE SCALE GENOMIC DNA]</scope>
    <source>
        <strain evidence="2">DSM 13864</strain>
    </source>
</reference>
<feature type="domain" description="HMA" evidence="1">
    <location>
        <begin position="1"/>
        <end position="57"/>
    </location>
</feature>